<dbReference type="InterPro" id="IPR004358">
    <property type="entry name" value="Sig_transdc_His_kin-like_C"/>
</dbReference>
<evidence type="ECO:0000256" key="3">
    <source>
        <dbReference type="ARBA" id="ARBA00012438"/>
    </source>
</evidence>
<evidence type="ECO:0000313" key="17">
    <source>
        <dbReference type="EMBL" id="KCV82045.1"/>
    </source>
</evidence>
<comment type="caution">
    <text evidence="17">The sequence shown here is derived from an EMBL/GenBank/DDBJ whole genome shotgun (WGS) entry which is preliminary data.</text>
</comment>
<evidence type="ECO:0000313" key="18">
    <source>
        <dbReference type="Proteomes" id="UP000024836"/>
    </source>
</evidence>
<dbReference type="InterPro" id="IPR011006">
    <property type="entry name" value="CheY-like_superfamily"/>
</dbReference>
<feature type="modified residue" description="4-aspartylphosphate" evidence="13">
    <location>
        <position position="302"/>
    </location>
</feature>
<evidence type="ECO:0000256" key="2">
    <source>
        <dbReference type="ARBA" id="ARBA00004651"/>
    </source>
</evidence>
<accession>A0A058ZLF6</accession>
<feature type="domain" description="Histidine kinase" evidence="14">
    <location>
        <begin position="17"/>
        <end position="231"/>
    </location>
</feature>
<dbReference type="PROSITE" id="PS50110">
    <property type="entry name" value="RESPONSE_REGULATORY"/>
    <property type="match status" value="1"/>
</dbReference>
<sequence length="517" mass="56069">MTSPESENRHDTKRAALLGHDIRNAVSDILGGLALADLTPLDLHSQQQLQRVRSAGEQLARLSDEFLALIMGDRAPHMAQISTLILHSYLDEIEARWSARAREAGLNFTLELAADLPTEIGTDKGALDRILTNLIGNATKHTPKGEVILSVGMRSHETLCLKVRDTGAGFSDDALAMLFEVGGRPADTEVPGSGLGLHIVYELAEQIGGRVEVSNHALGGAQAALLLPRKAWAPGMTSPTVAPSELPNLAGQCVLVAEDNQTNQLLVRQMLETMGADCRIASDGVTALHLLEEQHFNLALIDIEMPRLSGLDLIRVLREREREQGPDAMVLPVLAITAYVLRSNRDEIYEAGADGVLAKPIMSIEAFGHAINAVLARRASETATLPPAQDDTAALNNLHLDRLLALAGEHNSRELLSRLLQDFRTVQSGLSEGMQQTDFSLIRARTHVLISLAGAVGSDHLQCLAENLNNAAHNKDHNLTRVLTPRISQQIERVLDRLEGEFASRFNTAYDASEANT</sequence>
<dbReference type="EMBL" id="AQQY01000005">
    <property type="protein sequence ID" value="KCV82045.1"/>
    <property type="molecule type" value="Genomic_DNA"/>
</dbReference>
<comment type="catalytic activity">
    <reaction evidence="1">
        <text>ATP + protein L-histidine = ADP + protein N-phospho-L-histidine.</text>
        <dbReference type="EC" id="2.7.13.3"/>
    </reaction>
</comment>
<protein>
    <recommendedName>
        <fullName evidence="3">histidine kinase</fullName>
        <ecNumber evidence="3">2.7.13.3</ecNumber>
    </recommendedName>
</protein>
<dbReference type="eggNOG" id="COG2205">
    <property type="taxonomic scope" value="Bacteria"/>
</dbReference>
<dbReference type="PROSITE" id="PS50894">
    <property type="entry name" value="HPT"/>
    <property type="match status" value="1"/>
</dbReference>
<keyword evidence="5 13" id="KW-0597">Phosphoprotein</keyword>
<dbReference type="GO" id="GO:0005524">
    <property type="term" value="F:ATP binding"/>
    <property type="evidence" value="ECO:0007669"/>
    <property type="project" value="UniProtKB-KW"/>
</dbReference>
<evidence type="ECO:0000259" key="16">
    <source>
        <dbReference type="PROSITE" id="PS50894"/>
    </source>
</evidence>
<dbReference type="SMART" id="SM00448">
    <property type="entry name" value="REC"/>
    <property type="match status" value="1"/>
</dbReference>
<dbReference type="InterPro" id="IPR005467">
    <property type="entry name" value="His_kinase_dom"/>
</dbReference>
<evidence type="ECO:0000259" key="14">
    <source>
        <dbReference type="PROSITE" id="PS50109"/>
    </source>
</evidence>
<dbReference type="EC" id="2.7.13.3" evidence="3"/>
<dbReference type="RefSeq" id="WP_155886736.1">
    <property type="nucleotide sequence ID" value="NZ_AQQY01000005.1"/>
</dbReference>
<dbReference type="Pfam" id="PF02518">
    <property type="entry name" value="HATPase_c"/>
    <property type="match status" value="1"/>
</dbReference>
<evidence type="ECO:0000256" key="10">
    <source>
        <dbReference type="ARBA" id="ARBA00023012"/>
    </source>
</evidence>
<reference evidence="17 18" key="1">
    <citation type="submission" date="2013-04" db="EMBL/GenBank/DDBJ databases">
        <title>Shimia sp. 22II-S11-Z10 Genome Sequencing.</title>
        <authorList>
            <person name="Lai Q."/>
            <person name="Li G."/>
            <person name="Shao Z."/>
        </authorList>
    </citation>
    <scope>NUCLEOTIDE SEQUENCE [LARGE SCALE GENOMIC DNA]</scope>
    <source>
        <strain evidence="18">22II-S11-Z10</strain>
    </source>
</reference>
<dbReference type="PRINTS" id="PR00344">
    <property type="entry name" value="BCTRLSENSOR"/>
</dbReference>
<dbReference type="GO" id="GO:0000155">
    <property type="term" value="F:phosphorelay sensor kinase activity"/>
    <property type="evidence" value="ECO:0007669"/>
    <property type="project" value="UniProtKB-ARBA"/>
</dbReference>
<keyword evidence="17" id="KW-0418">Kinase</keyword>
<name>A0A058ZLF6_9RHOB</name>
<dbReference type="PANTHER" id="PTHR45339">
    <property type="entry name" value="HYBRID SIGNAL TRANSDUCTION HISTIDINE KINASE J"/>
    <property type="match status" value="1"/>
</dbReference>
<keyword evidence="11" id="KW-0472">Membrane</keyword>
<dbReference type="InterPro" id="IPR008207">
    <property type="entry name" value="Sig_transdc_His_kin_Hpt_dom"/>
</dbReference>
<keyword evidence="9" id="KW-1133">Transmembrane helix</keyword>
<dbReference type="eggNOG" id="COG2198">
    <property type="taxonomic scope" value="Bacteria"/>
</dbReference>
<dbReference type="SMART" id="SM00387">
    <property type="entry name" value="HATPase_c"/>
    <property type="match status" value="1"/>
</dbReference>
<feature type="modified residue" description="Phosphohistidine" evidence="12">
    <location>
        <position position="447"/>
    </location>
</feature>
<dbReference type="OrthoDB" id="7873557at2"/>
<keyword evidence="6" id="KW-0812">Transmembrane</keyword>
<dbReference type="Gene3D" id="1.20.120.160">
    <property type="entry name" value="HPT domain"/>
    <property type="match status" value="1"/>
</dbReference>
<dbReference type="PANTHER" id="PTHR45339:SF1">
    <property type="entry name" value="HYBRID SIGNAL TRANSDUCTION HISTIDINE KINASE J"/>
    <property type="match status" value="1"/>
</dbReference>
<keyword evidence="4" id="KW-1003">Cell membrane</keyword>
<dbReference type="eggNOG" id="COG0784">
    <property type="taxonomic scope" value="Bacteria"/>
</dbReference>
<dbReference type="SUPFAM" id="SSF47226">
    <property type="entry name" value="Histidine-containing phosphotransfer domain, HPT domain"/>
    <property type="match status" value="1"/>
</dbReference>
<evidence type="ECO:0000256" key="4">
    <source>
        <dbReference type="ARBA" id="ARBA00022475"/>
    </source>
</evidence>
<dbReference type="CDD" id="cd17546">
    <property type="entry name" value="REC_hyHK_CKI1_RcsC-like"/>
    <property type="match status" value="1"/>
</dbReference>
<dbReference type="Gene3D" id="3.30.565.10">
    <property type="entry name" value="Histidine kinase-like ATPase, C-terminal domain"/>
    <property type="match status" value="1"/>
</dbReference>
<evidence type="ECO:0000256" key="11">
    <source>
        <dbReference type="ARBA" id="ARBA00023136"/>
    </source>
</evidence>
<evidence type="ECO:0000256" key="6">
    <source>
        <dbReference type="ARBA" id="ARBA00022692"/>
    </source>
</evidence>
<dbReference type="SUPFAM" id="SSF55874">
    <property type="entry name" value="ATPase domain of HSP90 chaperone/DNA topoisomerase II/histidine kinase"/>
    <property type="match status" value="1"/>
</dbReference>
<feature type="domain" description="Response regulatory" evidence="15">
    <location>
        <begin position="253"/>
        <end position="374"/>
    </location>
</feature>
<gene>
    <name evidence="17" type="ORF">ATO10_09368</name>
</gene>
<keyword evidence="10" id="KW-0902">Two-component regulatory system</keyword>
<evidence type="ECO:0000256" key="9">
    <source>
        <dbReference type="ARBA" id="ARBA00022989"/>
    </source>
</evidence>
<dbReference type="InterPro" id="IPR036890">
    <property type="entry name" value="HATPase_C_sf"/>
</dbReference>
<dbReference type="GO" id="GO:0005886">
    <property type="term" value="C:plasma membrane"/>
    <property type="evidence" value="ECO:0007669"/>
    <property type="project" value="UniProtKB-SubCell"/>
</dbReference>
<evidence type="ECO:0000256" key="8">
    <source>
        <dbReference type="ARBA" id="ARBA00022840"/>
    </source>
</evidence>
<evidence type="ECO:0000259" key="15">
    <source>
        <dbReference type="PROSITE" id="PS50110"/>
    </source>
</evidence>
<proteinExistence type="predicted"/>
<keyword evidence="18" id="KW-1185">Reference proteome</keyword>
<evidence type="ECO:0000256" key="5">
    <source>
        <dbReference type="ARBA" id="ARBA00022553"/>
    </source>
</evidence>
<organism evidence="17 18">
    <name type="scientific">Actibacterium atlanticum</name>
    <dbReference type="NCBI Taxonomy" id="1461693"/>
    <lineage>
        <taxon>Bacteria</taxon>
        <taxon>Pseudomonadati</taxon>
        <taxon>Pseudomonadota</taxon>
        <taxon>Alphaproteobacteria</taxon>
        <taxon>Rhodobacterales</taxon>
        <taxon>Roseobacteraceae</taxon>
        <taxon>Actibacterium</taxon>
    </lineage>
</organism>
<keyword evidence="17" id="KW-0808">Transferase</keyword>
<evidence type="ECO:0000256" key="12">
    <source>
        <dbReference type="PROSITE-ProRule" id="PRU00110"/>
    </source>
</evidence>
<dbReference type="InterPro" id="IPR003594">
    <property type="entry name" value="HATPase_dom"/>
</dbReference>
<keyword evidence="7" id="KW-0547">Nucleotide-binding</keyword>
<dbReference type="SUPFAM" id="SSF52172">
    <property type="entry name" value="CheY-like"/>
    <property type="match status" value="1"/>
</dbReference>
<comment type="subcellular location">
    <subcellularLocation>
        <location evidence="2">Cell membrane</location>
        <topology evidence="2">Multi-pass membrane protein</topology>
    </subcellularLocation>
</comment>
<evidence type="ECO:0000256" key="1">
    <source>
        <dbReference type="ARBA" id="ARBA00000085"/>
    </source>
</evidence>
<evidence type="ECO:0000256" key="13">
    <source>
        <dbReference type="PROSITE-ProRule" id="PRU00169"/>
    </source>
</evidence>
<dbReference type="AlphaFoldDB" id="A0A058ZLF6"/>
<dbReference type="STRING" id="1461693.ATO10_09368"/>
<dbReference type="Gene3D" id="3.40.50.2300">
    <property type="match status" value="1"/>
</dbReference>
<dbReference type="Pfam" id="PF00072">
    <property type="entry name" value="Response_reg"/>
    <property type="match status" value="1"/>
</dbReference>
<dbReference type="InterPro" id="IPR001789">
    <property type="entry name" value="Sig_transdc_resp-reg_receiver"/>
</dbReference>
<dbReference type="PROSITE" id="PS50109">
    <property type="entry name" value="HIS_KIN"/>
    <property type="match status" value="1"/>
</dbReference>
<dbReference type="PATRIC" id="fig|1461693.3.peg.1903"/>
<dbReference type="Proteomes" id="UP000024836">
    <property type="component" value="Unassembled WGS sequence"/>
</dbReference>
<dbReference type="InterPro" id="IPR036641">
    <property type="entry name" value="HPT_dom_sf"/>
</dbReference>
<feature type="domain" description="HPt" evidence="16">
    <location>
        <begin position="408"/>
        <end position="505"/>
    </location>
</feature>
<evidence type="ECO:0000256" key="7">
    <source>
        <dbReference type="ARBA" id="ARBA00022741"/>
    </source>
</evidence>
<keyword evidence="8" id="KW-0067">ATP-binding</keyword>